<comment type="caution">
    <text evidence="2">The sequence shown here is derived from an EMBL/GenBank/DDBJ whole genome shotgun (WGS) entry which is preliminary data.</text>
</comment>
<evidence type="ECO:0000313" key="2">
    <source>
        <dbReference type="EMBL" id="EEF63386.1"/>
    </source>
</evidence>
<feature type="domain" description="Transposase IS66 central" evidence="1">
    <location>
        <begin position="15"/>
        <end position="195"/>
    </location>
</feature>
<keyword evidence="3" id="KW-1185">Reference proteome</keyword>
<reference evidence="2 3" key="1">
    <citation type="journal article" date="2011" name="J. Bacteriol.">
        <title>Genome sequence of 'Pedosphaera parvula' Ellin514, an aerobic Verrucomicrobial isolate from pasture soil.</title>
        <authorList>
            <person name="Kant R."/>
            <person name="van Passel M.W."/>
            <person name="Sangwan P."/>
            <person name="Palva A."/>
            <person name="Lucas S."/>
            <person name="Copeland A."/>
            <person name="Lapidus A."/>
            <person name="Glavina Del Rio T."/>
            <person name="Dalin E."/>
            <person name="Tice H."/>
            <person name="Bruce D."/>
            <person name="Goodwin L."/>
            <person name="Pitluck S."/>
            <person name="Chertkov O."/>
            <person name="Larimer F.W."/>
            <person name="Land M.L."/>
            <person name="Hauser L."/>
            <person name="Brettin T.S."/>
            <person name="Detter J.C."/>
            <person name="Han S."/>
            <person name="de Vos W.M."/>
            <person name="Janssen P.H."/>
            <person name="Smidt H."/>
        </authorList>
    </citation>
    <scope>NUCLEOTIDE SEQUENCE [LARGE SCALE GENOMIC DNA]</scope>
    <source>
        <strain evidence="2 3">Ellin514</strain>
    </source>
</reference>
<dbReference type="PANTHER" id="PTHR33678:SF1">
    <property type="entry name" value="BLL1576 PROTEIN"/>
    <property type="match status" value="1"/>
</dbReference>
<sequence length="242" mass="27134">MQLGPRAWGVAAQLNKQHGLTVRKTCAVLRELFQLRLSPGGLTQALARVAGKVEPAYEKLLARLRAGPCVHSDETSWWVDGPGYWLWVFANQNTTVYQVAKGRGRAIVAQALGEAFAGVLVSDCLAIYEDVNPRQQKCYSHHLKAIKQAGEGHPSAWLDAVRGLLLEAMEVKRQPLVADEKARRRAELEARMRQLLALPRPTNLEEKVRGRLEKQKTTCSPFWTWRRLRPPITWPSASCGQP</sequence>
<dbReference type="Pfam" id="PF03050">
    <property type="entry name" value="DDE_Tnp_IS66"/>
    <property type="match status" value="1"/>
</dbReference>
<dbReference type="InterPro" id="IPR052344">
    <property type="entry name" value="Transposase-related"/>
</dbReference>
<evidence type="ECO:0000259" key="1">
    <source>
        <dbReference type="Pfam" id="PF03050"/>
    </source>
</evidence>
<dbReference type="STRING" id="320771.Cflav_PD6021"/>
<dbReference type="AlphaFoldDB" id="B9XA45"/>
<dbReference type="EMBL" id="ABOX02000001">
    <property type="protein sequence ID" value="EEF63386.1"/>
    <property type="molecule type" value="Genomic_DNA"/>
</dbReference>
<dbReference type="PANTHER" id="PTHR33678">
    <property type="entry name" value="BLL1576 PROTEIN"/>
    <property type="match status" value="1"/>
</dbReference>
<proteinExistence type="predicted"/>
<organism evidence="2 3">
    <name type="scientific">Pedosphaera parvula (strain Ellin514)</name>
    <dbReference type="NCBI Taxonomy" id="320771"/>
    <lineage>
        <taxon>Bacteria</taxon>
        <taxon>Pseudomonadati</taxon>
        <taxon>Verrucomicrobiota</taxon>
        <taxon>Pedosphaerae</taxon>
        <taxon>Pedosphaerales</taxon>
        <taxon>Pedosphaeraceae</taxon>
        <taxon>Pedosphaera</taxon>
    </lineage>
</organism>
<dbReference type="Proteomes" id="UP000003688">
    <property type="component" value="Unassembled WGS sequence"/>
</dbReference>
<evidence type="ECO:0000313" key="3">
    <source>
        <dbReference type="Proteomes" id="UP000003688"/>
    </source>
</evidence>
<gene>
    <name evidence="2" type="ORF">Cflav_PD6021</name>
</gene>
<name>B9XA45_PEDPL</name>
<dbReference type="InterPro" id="IPR004291">
    <property type="entry name" value="Transposase_IS66_central"/>
</dbReference>
<accession>B9XA45</accession>
<protein>
    <recommendedName>
        <fullName evidence="1">Transposase IS66 central domain-containing protein</fullName>
    </recommendedName>
</protein>